<organism evidence="1 2">
    <name type="scientific">Campylobacter mucosalis CCUG 21559</name>
    <dbReference type="NCBI Taxonomy" id="1032067"/>
    <lineage>
        <taxon>Bacteria</taxon>
        <taxon>Pseudomonadati</taxon>
        <taxon>Campylobacterota</taxon>
        <taxon>Epsilonproteobacteria</taxon>
        <taxon>Campylobacterales</taxon>
        <taxon>Campylobacteraceae</taxon>
        <taxon>Campylobacter</taxon>
    </lineage>
</organism>
<evidence type="ECO:0000313" key="1">
    <source>
        <dbReference type="EMBL" id="QCD44351.1"/>
    </source>
</evidence>
<accession>A0A6G5QFC3</accession>
<reference evidence="1 2" key="1">
    <citation type="submission" date="2016-07" db="EMBL/GenBank/DDBJ databases">
        <title>Comparative genomics of the Campylobacter concisus group.</title>
        <authorList>
            <person name="Miller W.G."/>
            <person name="Yee E."/>
            <person name="Chapman M.H."/>
            <person name="Huynh S."/>
            <person name="Bono J.L."/>
            <person name="On S.L.W."/>
            <person name="StLeger J."/>
            <person name="Foster G."/>
            <person name="Parker C.T."/>
        </authorList>
    </citation>
    <scope>NUCLEOTIDE SEQUENCE [LARGE SCALE GENOMIC DNA]</scope>
    <source>
        <strain evidence="1 2">CCUG 21559</strain>
    </source>
</reference>
<sequence>MIDKKAIRDEILGLKSLDKDEFRANLATKMQEILNELIKANKDDLQNLSDAMSAINEALVGEKQRELYRLIDKADEIAKAINLKQNEIKSELKMSFETAEQVVQDSELLQKEYFLGLLNSAIMRETRLFDILKEISQNAFLTTLERGTNVEQTACEIAKSISFNTINDGEFSSERILEISKTIILSSIEVANESHAYAKELVSGAIMGSKEGISNAIEILKNNAKFAPSEIGIAKSIKELKNIDEGFISVLKEIGASSEEPSRSVIENLLDNSLDTGMAKLKRMSEVASATLFERLEEMKQNEKVDAFLSVATQRLEHLKSELSGKVDVNEKFESIKQEISEFEKKTNEKIEQLKHAQITKEAKKIGDRAYRAAKDFIANLKDKNEK</sequence>
<gene>
    <name evidence="1" type="ORF">CMUC_0545</name>
</gene>
<dbReference type="EMBL" id="CP012542">
    <property type="protein sequence ID" value="QCD44351.1"/>
    <property type="molecule type" value="Genomic_DNA"/>
</dbReference>
<dbReference type="RefSeq" id="WP_171993509.1">
    <property type="nucleotide sequence ID" value="NZ_CP012542.1"/>
</dbReference>
<evidence type="ECO:0000313" key="2">
    <source>
        <dbReference type="Proteomes" id="UP000503264"/>
    </source>
</evidence>
<proteinExistence type="predicted"/>
<protein>
    <submittedName>
        <fullName evidence="1">Uncharacterized protein</fullName>
    </submittedName>
</protein>
<dbReference type="Proteomes" id="UP000503264">
    <property type="component" value="Chromosome"/>
</dbReference>
<keyword evidence="2" id="KW-1185">Reference proteome</keyword>
<name>A0A6G5QFC3_9BACT</name>
<dbReference type="AlphaFoldDB" id="A0A6G5QFC3"/>